<dbReference type="GO" id="GO:0003697">
    <property type="term" value="F:single-stranded DNA binding"/>
    <property type="evidence" value="ECO:0007669"/>
    <property type="project" value="TreeGrafter"/>
</dbReference>
<evidence type="ECO:0000256" key="4">
    <source>
        <dbReference type="ARBA" id="ARBA00022801"/>
    </source>
</evidence>
<dbReference type="GO" id="GO:0000014">
    <property type="term" value="F:single-stranded DNA endodeoxyribonuclease activity"/>
    <property type="evidence" value="ECO:0007669"/>
    <property type="project" value="TreeGrafter"/>
</dbReference>
<evidence type="ECO:0000256" key="6">
    <source>
        <dbReference type="ARBA" id="ARBA00023204"/>
    </source>
</evidence>
<dbReference type="PANTHER" id="PTHR10150">
    <property type="entry name" value="DNA REPAIR ENDONUCLEASE XPF"/>
    <property type="match status" value="1"/>
</dbReference>
<dbReference type="PANTHER" id="PTHR10150:SF0">
    <property type="entry name" value="DNA REPAIR ENDONUCLEASE XPF"/>
    <property type="match status" value="1"/>
</dbReference>
<feature type="domain" description="ERCC4" evidence="8">
    <location>
        <begin position="3"/>
        <end position="83"/>
    </location>
</feature>
<organism evidence="9">
    <name type="scientific">candidate division WOR-3 bacterium</name>
    <dbReference type="NCBI Taxonomy" id="2052148"/>
    <lineage>
        <taxon>Bacteria</taxon>
        <taxon>Bacteria division WOR-3</taxon>
    </lineage>
</organism>
<accession>A0A7C1BJN4</accession>
<feature type="domain" description="Helix-hairpin-helix DNA-binding motif class 1" evidence="7">
    <location>
        <begin position="155"/>
        <end position="174"/>
    </location>
</feature>
<comment type="caution">
    <text evidence="9">The sequence shown here is derived from an EMBL/GenBank/DDBJ whole genome shotgun (WGS) entry which is preliminary data.</text>
</comment>
<evidence type="ECO:0000256" key="1">
    <source>
        <dbReference type="ARBA" id="ARBA00022722"/>
    </source>
</evidence>
<gene>
    <name evidence="9" type="ORF">ENG67_05455</name>
</gene>
<dbReference type="Proteomes" id="UP000885931">
    <property type="component" value="Unassembled WGS sequence"/>
</dbReference>
<name>A0A7C1BJN4_UNCW3</name>
<dbReference type="InterPro" id="IPR010994">
    <property type="entry name" value="RuvA_2-like"/>
</dbReference>
<feature type="domain" description="Helix-hairpin-helix DNA-binding motif class 1" evidence="7">
    <location>
        <begin position="187"/>
        <end position="206"/>
    </location>
</feature>
<reference evidence="9" key="1">
    <citation type="journal article" date="2020" name="mSystems">
        <title>Genome- and Community-Level Interaction Insights into Carbon Utilization and Element Cycling Functions of Hydrothermarchaeota in Hydrothermal Sediment.</title>
        <authorList>
            <person name="Zhou Z."/>
            <person name="Liu Y."/>
            <person name="Xu W."/>
            <person name="Pan J."/>
            <person name="Luo Z.H."/>
            <person name="Li M."/>
        </authorList>
    </citation>
    <scope>NUCLEOTIDE SEQUENCE [LARGE SCALE GENOMIC DNA]</scope>
    <source>
        <strain evidence="9">HyVt-237</strain>
    </source>
</reference>
<evidence type="ECO:0000259" key="8">
    <source>
        <dbReference type="SMART" id="SM00891"/>
    </source>
</evidence>
<dbReference type="GO" id="GO:0003684">
    <property type="term" value="F:damaged DNA binding"/>
    <property type="evidence" value="ECO:0007669"/>
    <property type="project" value="TreeGrafter"/>
</dbReference>
<evidence type="ECO:0000313" key="9">
    <source>
        <dbReference type="EMBL" id="HDM90633.1"/>
    </source>
</evidence>
<dbReference type="Gene3D" id="1.10.150.20">
    <property type="entry name" value="5' to 3' exonuclease, C-terminal subdomain"/>
    <property type="match status" value="1"/>
</dbReference>
<sequence length="214" mass="24154">MARILADIRESKSGVPDLILKEGVSVIYGTLPIGDYVLSERVLVERKSLYDFASSIKNKRVFRQLADLRDSCEMPILILEGGSLSKVRGVKKKGLLGALALITVYYRIPVIFTADRSETAQFLAILARRESMELGEVMSVFNKKKARTKEEKLLRVVESLPDVGPKRARELLRKFGSLRNLFNASYEELLSVPGFGEGRALKLLKFFREETEEI</sequence>
<keyword evidence="5" id="KW-0238">DNA-binding</keyword>
<dbReference type="EMBL" id="DRBW01000204">
    <property type="protein sequence ID" value="HDM90633.1"/>
    <property type="molecule type" value="Genomic_DNA"/>
</dbReference>
<dbReference type="SUPFAM" id="SSF52980">
    <property type="entry name" value="Restriction endonuclease-like"/>
    <property type="match status" value="1"/>
</dbReference>
<dbReference type="Pfam" id="PF02732">
    <property type="entry name" value="ERCC4"/>
    <property type="match status" value="1"/>
</dbReference>
<evidence type="ECO:0000256" key="2">
    <source>
        <dbReference type="ARBA" id="ARBA00022759"/>
    </source>
</evidence>
<dbReference type="InterPro" id="IPR011335">
    <property type="entry name" value="Restrct_endonuc-II-like"/>
</dbReference>
<dbReference type="SMART" id="SM00278">
    <property type="entry name" value="HhH1"/>
    <property type="match status" value="2"/>
</dbReference>
<dbReference type="GO" id="GO:1901255">
    <property type="term" value="P:nucleotide-excision repair involved in interstrand cross-link repair"/>
    <property type="evidence" value="ECO:0007669"/>
    <property type="project" value="TreeGrafter"/>
</dbReference>
<dbReference type="Pfam" id="PF14520">
    <property type="entry name" value="HHH_5"/>
    <property type="match status" value="1"/>
</dbReference>
<dbReference type="SUPFAM" id="SSF47781">
    <property type="entry name" value="RuvA domain 2-like"/>
    <property type="match status" value="1"/>
</dbReference>
<dbReference type="AlphaFoldDB" id="A0A7C1BJN4"/>
<evidence type="ECO:0008006" key="10">
    <source>
        <dbReference type="Google" id="ProtNLM"/>
    </source>
</evidence>
<keyword evidence="3" id="KW-0227">DNA damage</keyword>
<dbReference type="Gene3D" id="3.40.50.10130">
    <property type="match status" value="1"/>
</dbReference>
<dbReference type="InterPro" id="IPR006166">
    <property type="entry name" value="ERCC4_domain"/>
</dbReference>
<proteinExistence type="predicted"/>
<protein>
    <recommendedName>
        <fullName evidence="10">ERCC4 domain-containing protein</fullName>
    </recommendedName>
</protein>
<evidence type="ECO:0000256" key="5">
    <source>
        <dbReference type="ARBA" id="ARBA00023125"/>
    </source>
</evidence>
<evidence type="ECO:0000259" key="7">
    <source>
        <dbReference type="SMART" id="SM00278"/>
    </source>
</evidence>
<keyword evidence="2" id="KW-0255">Endonuclease</keyword>
<keyword evidence="4" id="KW-0378">Hydrolase</keyword>
<dbReference type="CDD" id="cd20075">
    <property type="entry name" value="XPF_nuclease_XPF_arch"/>
    <property type="match status" value="1"/>
</dbReference>
<keyword evidence="1" id="KW-0540">Nuclease</keyword>
<dbReference type="InterPro" id="IPR003583">
    <property type="entry name" value="Hlx-hairpin-Hlx_DNA-bd_motif"/>
</dbReference>
<dbReference type="GO" id="GO:0000724">
    <property type="term" value="P:double-strand break repair via homologous recombination"/>
    <property type="evidence" value="ECO:0007669"/>
    <property type="project" value="TreeGrafter"/>
</dbReference>
<dbReference type="SMART" id="SM00891">
    <property type="entry name" value="ERCC4"/>
    <property type="match status" value="1"/>
</dbReference>
<evidence type="ECO:0000256" key="3">
    <source>
        <dbReference type="ARBA" id="ARBA00022763"/>
    </source>
</evidence>
<keyword evidence="6" id="KW-0234">DNA repair</keyword>